<dbReference type="OrthoDB" id="9810135at2"/>
<dbReference type="InterPro" id="IPR027417">
    <property type="entry name" value="P-loop_NTPase"/>
</dbReference>
<comment type="domain">
    <text evidence="15">The C-terminal domain has nuclease activity and interacts with RecD. It interacts with RecA, facilitating its loading onto ssDNA.</text>
</comment>
<evidence type="ECO:0000256" key="10">
    <source>
        <dbReference type="ARBA" id="ARBA00023125"/>
    </source>
</evidence>
<keyword evidence="12 15" id="KW-0413">Isomerase</keyword>
<evidence type="ECO:0000256" key="14">
    <source>
        <dbReference type="ARBA" id="ARBA00048988"/>
    </source>
</evidence>
<dbReference type="InterPro" id="IPR011335">
    <property type="entry name" value="Restrct_endonuc-II-like"/>
</dbReference>
<dbReference type="GO" id="GO:0000287">
    <property type="term" value="F:magnesium ion binding"/>
    <property type="evidence" value="ECO:0007669"/>
    <property type="project" value="UniProtKB-UniRule"/>
</dbReference>
<sequence length="1186" mass="131352">MTEARRVAHWRELALHSAGRSLIEASAGTGKTWTIAVLYLRLLLEGETPRGPREIVVSTFTEAAAQELRERVRARLAWAQQVAEAYLQNPLVELAADAADDLAWLRQRWPGTVQARADLLRLRLAQAELDLAPIGTLHSLCRRILADFPVESGSAFAAGEVIAEGPVLELLVDDLWRELMQGSEPLAEGDALWAAGTRDALRDALRSVLAPGVGVRTVTPAQPLSAQEWQQLYVLAQQLVAEPGLFRLSNSKLLTALGRFVAACEAGQQHAFDADSIGMHALALDSQLKAKHPGREQAVQQLQQLFEALQRRDSRGAASKAAALERYRERLLQRRRERLLAQARLTFNMLIEGAAAALRDAESNLARRLAQQWPVALVDEFQDTDAQQYGILDAIYRQGDGSPRGRLVMIGDPKQAIYRFRGGDIHTYLQAAATAQETLRLDTNRRSSQAYVAAMNAWYAAAGPALSVDEAHPIAYVPVKAAGRDATPYRRADGEIEQAALAFHYCSDAPLKADARRARALDACAAQIAGLLQSGRRIGERLLQPGDIAVLLPKNSQVEQLRQLLRAHGVPCVGAGKRSVFQGELARELQIVLYAVDRYQDDGAVLAALATRFGAQDFQQLRALHNDAEAWQRERLRFETLRREWQRHGVLAVVLALADALVARLPQTDQRERALTDLRHLGELLQQQADQLAGSEQLLAWLHAQRESPDQGEAADEQQLRLESDAQRVRLLTLHASKGLEFPLVFLPLMWDHGGREPDLPLVFDPSSGRRLAELLREGREHALREVRAEDQEERFRVLYVALTRAEHACHVYLLPPDRPRDGRSGAAPLADPDRSALDATVARLQQHGGPPQLAQLGWLDDDWNFAPAHYAAALLGPATLSARREPPKPLFEHTYSFTSLVAARREDQEAAAADDEGPLLEQNVEISDVDSAAEQPADARILALAALRGPQFGNAVHMLFEQRHADEPLAAQAALIERSLREYAVRHEAMPAPVVVAELAELVQRTLDTPILPGLRLGALPARRQRAEMGFQFSLDGVSLRRLREACTRLGAAELLPPQLPATVVSGLMSGKIDLIVEHDQRFHVLDYKTNYLGDRIADYAPAALQAAMHEHHYPFQALLYTVALERYLRQRLPHYRREQHLGESIYLFVRAVGLGPQAGIWRHRFAPALLDAVDAVFADRDVSA</sequence>
<evidence type="ECO:0000256" key="8">
    <source>
        <dbReference type="ARBA" id="ARBA00022840"/>
    </source>
</evidence>
<keyword evidence="2 15" id="KW-0479">Metal-binding</keyword>
<feature type="binding site" evidence="16">
    <location>
        <begin position="25"/>
        <end position="32"/>
    </location>
    <ligand>
        <name>ATP</name>
        <dbReference type="ChEBI" id="CHEBI:30616"/>
    </ligand>
</feature>
<keyword evidence="7 15" id="KW-0269">Exonuclease</keyword>
<evidence type="ECO:0000256" key="11">
    <source>
        <dbReference type="ARBA" id="ARBA00023204"/>
    </source>
</evidence>
<comment type="similarity">
    <text evidence="15">Belongs to the helicase family. UvrD subfamily.</text>
</comment>
<evidence type="ECO:0000256" key="15">
    <source>
        <dbReference type="HAMAP-Rule" id="MF_01485"/>
    </source>
</evidence>
<evidence type="ECO:0000256" key="3">
    <source>
        <dbReference type="ARBA" id="ARBA00022741"/>
    </source>
</evidence>
<dbReference type="PROSITE" id="PS51198">
    <property type="entry name" value="UVRD_HELICASE_ATP_BIND"/>
    <property type="match status" value="1"/>
</dbReference>
<dbReference type="Pfam" id="PF00580">
    <property type="entry name" value="UvrD-helicase"/>
    <property type="match status" value="1"/>
</dbReference>
<accession>A0A4R6Z7E5</accession>
<keyword evidence="9 15" id="KW-0460">Magnesium</keyword>
<feature type="binding site" evidence="15">
    <location>
        <position position="1088"/>
    </location>
    <ligand>
        <name>Mg(2+)</name>
        <dbReference type="ChEBI" id="CHEBI:18420"/>
    </ligand>
</feature>
<keyword evidence="8 15" id="KW-0067">ATP-binding</keyword>
<dbReference type="InterPro" id="IPR011604">
    <property type="entry name" value="PDDEXK-like_dom_sf"/>
</dbReference>
<comment type="function">
    <text evidence="15">A helicase/nuclease that prepares dsDNA breaks (DSB) for recombinational DNA repair. Binds to DSBs and unwinds DNA via a highly rapid and processive ATP-dependent bidirectional helicase activity. Unwinds dsDNA until it encounters a Chi (crossover hotspot instigator) sequence from the 3' direction. Cuts ssDNA a few nucleotides 3' to the Chi site. The properties and activities of the enzyme are changed at Chi. The Chi-altered holoenzyme produces a long 3'-ssDNA overhang and facilitates RecA-binding to the ssDNA for homologous DNA recombination and repair. Holoenzyme degrades any linearized DNA that is unable to undergo homologous recombination. In the holoenzyme this subunit contributes ATPase, 3'-5' helicase, exonuclease activity and loads RecA onto ssDNA.</text>
</comment>
<dbReference type="GO" id="GO:0043138">
    <property type="term" value="F:3'-5' DNA helicase activity"/>
    <property type="evidence" value="ECO:0007669"/>
    <property type="project" value="UniProtKB-UniRule"/>
</dbReference>
<dbReference type="GO" id="GO:0009338">
    <property type="term" value="C:exodeoxyribonuclease V complex"/>
    <property type="evidence" value="ECO:0007669"/>
    <property type="project" value="TreeGrafter"/>
</dbReference>
<keyword evidence="6 15" id="KW-0347">Helicase</keyword>
<dbReference type="InterPro" id="IPR014017">
    <property type="entry name" value="DNA_helicase_UvrD-like_C"/>
</dbReference>
<dbReference type="EMBL" id="SNZH01000002">
    <property type="protein sequence ID" value="TDR47730.1"/>
    <property type="molecule type" value="Genomic_DNA"/>
</dbReference>
<feature type="region of interest" description="Nuclease activity, interacts with RecD and RecA" evidence="15">
    <location>
        <begin position="888"/>
        <end position="1186"/>
    </location>
</feature>
<name>A0A4R6Z7E5_9GAMM</name>
<dbReference type="SUPFAM" id="SSF52540">
    <property type="entry name" value="P-loop containing nucleoside triphosphate hydrolases"/>
    <property type="match status" value="1"/>
</dbReference>
<dbReference type="Gene3D" id="3.90.320.10">
    <property type="match status" value="1"/>
</dbReference>
<feature type="domain" description="UvrD-like helicase C-terminal" evidence="18">
    <location>
        <begin position="465"/>
        <end position="739"/>
    </location>
</feature>
<dbReference type="EC" id="3.1.11.5" evidence="15"/>
<dbReference type="SUPFAM" id="SSF52980">
    <property type="entry name" value="Restriction endonuclease-like"/>
    <property type="match status" value="1"/>
</dbReference>
<evidence type="ECO:0000256" key="16">
    <source>
        <dbReference type="PROSITE-ProRule" id="PRU00560"/>
    </source>
</evidence>
<dbReference type="Gene3D" id="3.40.50.300">
    <property type="entry name" value="P-loop containing nucleotide triphosphate hydrolases"/>
    <property type="match status" value="2"/>
</dbReference>
<proteinExistence type="inferred from homology"/>
<evidence type="ECO:0000313" key="20">
    <source>
        <dbReference type="Proteomes" id="UP000295293"/>
    </source>
</evidence>
<dbReference type="GO" id="GO:0003677">
    <property type="term" value="F:DNA binding"/>
    <property type="evidence" value="ECO:0007669"/>
    <property type="project" value="UniProtKB-UniRule"/>
</dbReference>
<dbReference type="CDD" id="cd22352">
    <property type="entry name" value="RecB_C-like"/>
    <property type="match status" value="1"/>
</dbReference>
<keyword evidence="20" id="KW-1185">Reference proteome</keyword>
<dbReference type="AlphaFoldDB" id="A0A4R6Z7E5"/>
<dbReference type="EC" id="5.6.2.4" evidence="15"/>
<evidence type="ECO:0000256" key="4">
    <source>
        <dbReference type="ARBA" id="ARBA00022763"/>
    </source>
</evidence>
<comment type="domain">
    <text evidence="15">The N-terminal DNA-binding domain is a ssDNA-dependent ATPase and has ATP-dependent 3'-5' helicase function. This domain interacts with RecC.</text>
</comment>
<evidence type="ECO:0000256" key="2">
    <source>
        <dbReference type="ARBA" id="ARBA00022723"/>
    </source>
</evidence>
<reference evidence="19 20" key="1">
    <citation type="submission" date="2019-03" db="EMBL/GenBank/DDBJ databases">
        <title>Genomic Encyclopedia of Type Strains, Phase IV (KMG-IV): sequencing the most valuable type-strain genomes for metagenomic binning, comparative biology and taxonomic classification.</title>
        <authorList>
            <person name="Goeker M."/>
        </authorList>
    </citation>
    <scope>NUCLEOTIDE SEQUENCE [LARGE SCALE GENOMIC DNA]</scope>
    <source>
        <strain evidence="19 20">DSM 21667</strain>
    </source>
</reference>
<comment type="cofactor">
    <cofactor evidence="15">
        <name>Mg(2+)</name>
        <dbReference type="ChEBI" id="CHEBI:18420"/>
    </cofactor>
    <text evidence="15">Binds 1 Mg(2+) ion per subunit.</text>
</comment>
<dbReference type="GO" id="GO:0008854">
    <property type="term" value="F:exodeoxyribonuclease V activity"/>
    <property type="evidence" value="ECO:0007669"/>
    <property type="project" value="UniProtKB-EC"/>
</dbReference>
<dbReference type="HAMAP" id="MF_01485">
    <property type="entry name" value="RecB"/>
    <property type="match status" value="1"/>
</dbReference>
<dbReference type="RefSeq" id="WP_133817442.1">
    <property type="nucleotide sequence ID" value="NZ_SNZH01000002.1"/>
</dbReference>
<dbReference type="InterPro" id="IPR000212">
    <property type="entry name" value="DNA_helicase_UvrD/REP"/>
</dbReference>
<comment type="catalytic activity">
    <reaction evidence="15">
        <text>Exonucleolytic cleavage (in the presence of ATP) in either 5'- to 3'- or 3'- to 5'-direction to yield 5'-phosphooligonucleotides.</text>
        <dbReference type="EC" id="3.1.11.5"/>
    </reaction>
</comment>
<dbReference type="InterPro" id="IPR004586">
    <property type="entry name" value="RecB"/>
</dbReference>
<comment type="caution">
    <text evidence="19">The sequence shown here is derived from an EMBL/GenBank/DDBJ whole genome shotgun (WGS) entry which is preliminary data.</text>
</comment>
<keyword evidence="3 15" id="KW-0547">Nucleotide-binding</keyword>
<dbReference type="Gene3D" id="1.10.486.10">
    <property type="entry name" value="PCRA, domain 4"/>
    <property type="match status" value="1"/>
</dbReference>
<dbReference type="Proteomes" id="UP000295293">
    <property type="component" value="Unassembled WGS sequence"/>
</dbReference>
<dbReference type="Gene3D" id="1.10.3170.10">
    <property type="entry name" value="Recbcd, chain B, domain 2"/>
    <property type="match status" value="1"/>
</dbReference>
<dbReference type="GO" id="GO:0016887">
    <property type="term" value="F:ATP hydrolysis activity"/>
    <property type="evidence" value="ECO:0007669"/>
    <property type="project" value="RHEA"/>
</dbReference>
<dbReference type="GO" id="GO:0005524">
    <property type="term" value="F:ATP binding"/>
    <property type="evidence" value="ECO:0007669"/>
    <property type="project" value="UniProtKB-UniRule"/>
</dbReference>
<comment type="subunit">
    <text evidence="15">Heterotrimer of RecB, RecC and RecD. All subunits contribute to DNA-binding. Interacts with RecA.</text>
</comment>
<feature type="region of interest" description="DNA-binding and helicase activity, interacts with RecC" evidence="15">
    <location>
        <begin position="1"/>
        <end position="867"/>
    </location>
</feature>
<evidence type="ECO:0000259" key="18">
    <source>
        <dbReference type="PROSITE" id="PS51217"/>
    </source>
</evidence>
<evidence type="ECO:0000256" key="13">
    <source>
        <dbReference type="ARBA" id="ARBA00034617"/>
    </source>
</evidence>
<dbReference type="Pfam" id="PF12705">
    <property type="entry name" value="PDDEXK_1"/>
    <property type="match status" value="1"/>
</dbReference>
<dbReference type="PANTHER" id="PTHR11070:SF23">
    <property type="entry name" value="RECBCD ENZYME SUBUNIT RECB"/>
    <property type="match status" value="1"/>
</dbReference>
<dbReference type="PANTHER" id="PTHR11070">
    <property type="entry name" value="UVRD / RECB / PCRA DNA HELICASE FAMILY MEMBER"/>
    <property type="match status" value="1"/>
</dbReference>
<dbReference type="GO" id="GO:0000724">
    <property type="term" value="P:double-strand break repair via homologous recombination"/>
    <property type="evidence" value="ECO:0007669"/>
    <property type="project" value="UniProtKB-UniRule"/>
</dbReference>
<evidence type="ECO:0000313" key="19">
    <source>
        <dbReference type="EMBL" id="TDR47730.1"/>
    </source>
</evidence>
<keyword evidence="11 15" id="KW-0234">DNA repair</keyword>
<keyword evidence="4 15" id="KW-0227">DNA damage</keyword>
<feature type="domain" description="UvrD-like helicase ATP-binding" evidence="17">
    <location>
        <begin position="4"/>
        <end position="448"/>
    </location>
</feature>
<feature type="binding site" evidence="15">
    <location>
        <position position="958"/>
    </location>
    <ligand>
        <name>Mg(2+)</name>
        <dbReference type="ChEBI" id="CHEBI:18420"/>
    </ligand>
</feature>
<evidence type="ECO:0000256" key="1">
    <source>
        <dbReference type="ARBA" id="ARBA00022722"/>
    </source>
</evidence>
<organism evidence="19 20">
    <name type="scientific">Tahibacter aquaticus</name>
    <dbReference type="NCBI Taxonomy" id="520092"/>
    <lineage>
        <taxon>Bacteria</taxon>
        <taxon>Pseudomonadati</taxon>
        <taxon>Pseudomonadota</taxon>
        <taxon>Gammaproteobacteria</taxon>
        <taxon>Lysobacterales</taxon>
        <taxon>Rhodanobacteraceae</taxon>
        <taxon>Tahibacter</taxon>
    </lineage>
</organism>
<comment type="catalytic activity">
    <reaction evidence="13 15">
        <text>Couples ATP hydrolysis with the unwinding of duplex DNA by translocating in the 3'-5' direction.</text>
        <dbReference type="EC" id="5.6.2.4"/>
    </reaction>
</comment>
<keyword evidence="1 15" id="KW-0540">Nuclease</keyword>
<dbReference type="PROSITE" id="PS51217">
    <property type="entry name" value="UVRD_HELICASE_CTER"/>
    <property type="match status" value="1"/>
</dbReference>
<dbReference type="InterPro" id="IPR038726">
    <property type="entry name" value="PDDEXK_AddAB-type"/>
</dbReference>
<dbReference type="InterPro" id="IPR014016">
    <property type="entry name" value="UvrD-like_ATP-bd"/>
</dbReference>
<feature type="active site" description="For nuclease activity" evidence="15">
    <location>
        <position position="1088"/>
    </location>
</feature>
<feature type="binding site" evidence="15">
    <location>
        <position position="1075"/>
    </location>
    <ligand>
        <name>Mg(2+)</name>
        <dbReference type="ChEBI" id="CHEBI:18420"/>
    </ligand>
</feature>
<evidence type="ECO:0000256" key="6">
    <source>
        <dbReference type="ARBA" id="ARBA00022806"/>
    </source>
</evidence>
<evidence type="ECO:0000259" key="17">
    <source>
        <dbReference type="PROSITE" id="PS51198"/>
    </source>
</evidence>
<evidence type="ECO:0000256" key="5">
    <source>
        <dbReference type="ARBA" id="ARBA00022801"/>
    </source>
</evidence>
<dbReference type="Pfam" id="PF13361">
    <property type="entry name" value="UvrD_C"/>
    <property type="match status" value="1"/>
</dbReference>
<keyword evidence="5 15" id="KW-0378">Hydrolase</keyword>
<comment type="miscellaneous">
    <text evidence="15">In the RecBCD complex, RecB has a slow 3'-5' helicase, an exonuclease activity and loads RecA onto ssDNA, RecD has a fast 5'-3' helicase activity, while RecC stimulates the ATPase and processivity of the RecB helicase and contributes to recognition of the Chi site.</text>
</comment>
<protein>
    <recommendedName>
        <fullName evidence="15">RecBCD enzyme subunit RecB</fullName>
        <ecNumber evidence="15">3.1.11.5</ecNumber>
        <ecNumber evidence="15">5.6.2.4</ecNumber>
    </recommendedName>
    <alternativeName>
        <fullName evidence="15">DNA 3'-5' helicase subunit RecB</fullName>
    </alternativeName>
    <alternativeName>
        <fullName evidence="15">Exonuclease V subunit RecB</fullName>
        <shortName evidence="15">ExoV subunit RecB</shortName>
    </alternativeName>
    <alternativeName>
        <fullName evidence="15">Helicase/nuclease RecBCD subunit RecB</fullName>
    </alternativeName>
</protein>
<evidence type="ECO:0000256" key="7">
    <source>
        <dbReference type="ARBA" id="ARBA00022839"/>
    </source>
</evidence>
<dbReference type="GO" id="GO:0005829">
    <property type="term" value="C:cytosol"/>
    <property type="evidence" value="ECO:0007669"/>
    <property type="project" value="TreeGrafter"/>
</dbReference>
<evidence type="ECO:0000256" key="12">
    <source>
        <dbReference type="ARBA" id="ARBA00023235"/>
    </source>
</evidence>
<comment type="catalytic activity">
    <reaction evidence="14 15">
        <text>ATP + H2O = ADP + phosphate + H(+)</text>
        <dbReference type="Rhea" id="RHEA:13065"/>
        <dbReference type="ChEBI" id="CHEBI:15377"/>
        <dbReference type="ChEBI" id="CHEBI:15378"/>
        <dbReference type="ChEBI" id="CHEBI:30616"/>
        <dbReference type="ChEBI" id="CHEBI:43474"/>
        <dbReference type="ChEBI" id="CHEBI:456216"/>
        <dbReference type="EC" id="5.6.2.4"/>
    </reaction>
</comment>
<keyword evidence="10 15" id="KW-0238">DNA-binding</keyword>
<gene>
    <name evidence="15" type="primary">recB</name>
    <name evidence="19" type="ORF">DFR29_102390</name>
</gene>
<evidence type="ECO:0000256" key="9">
    <source>
        <dbReference type="ARBA" id="ARBA00022842"/>
    </source>
</evidence>